<dbReference type="EMBL" id="JBHRYB010000001">
    <property type="protein sequence ID" value="MFC3678746.1"/>
    <property type="molecule type" value="Genomic_DNA"/>
</dbReference>
<dbReference type="RefSeq" id="WP_376864296.1">
    <property type="nucleotide sequence ID" value="NZ_JBHRYB010000001.1"/>
</dbReference>
<reference evidence="3" key="1">
    <citation type="journal article" date="2019" name="Int. J. Syst. Evol. Microbiol.">
        <title>The Global Catalogue of Microorganisms (GCM) 10K type strain sequencing project: providing services to taxonomists for standard genome sequencing and annotation.</title>
        <authorList>
            <consortium name="The Broad Institute Genomics Platform"/>
            <consortium name="The Broad Institute Genome Sequencing Center for Infectious Disease"/>
            <person name="Wu L."/>
            <person name="Ma J."/>
        </authorList>
    </citation>
    <scope>NUCLEOTIDE SEQUENCE [LARGE SCALE GENOMIC DNA]</scope>
    <source>
        <strain evidence="3">KCTC 42424</strain>
    </source>
</reference>
<dbReference type="Gene3D" id="3.40.190.10">
    <property type="entry name" value="Periplasmic binding protein-like II"/>
    <property type="match status" value="1"/>
</dbReference>
<proteinExistence type="predicted"/>
<sequence length="142" mass="14866">MKIFNNILKALTLSSVLIAGLAQAEIAVIVSASNANGNLDQDTIARVFLGKSKTFPDGSQAVPVDQTAGSDSREAFSSTVLGKSSSQLKAYWSRLIFTGKGTPPKESGDDAAVKNLVANNPNLIGYVDSAVVDGSVKVVYKF</sequence>
<feature type="signal peptide" evidence="1">
    <location>
        <begin position="1"/>
        <end position="24"/>
    </location>
</feature>
<comment type="caution">
    <text evidence="2">The sequence shown here is derived from an EMBL/GenBank/DDBJ whole genome shotgun (WGS) entry which is preliminary data.</text>
</comment>
<accession>A0ABV7VMI6</accession>
<feature type="chain" id="PRO_5047538997" evidence="1">
    <location>
        <begin position="25"/>
        <end position="142"/>
    </location>
</feature>
<evidence type="ECO:0000313" key="3">
    <source>
        <dbReference type="Proteomes" id="UP001595722"/>
    </source>
</evidence>
<evidence type="ECO:0000313" key="2">
    <source>
        <dbReference type="EMBL" id="MFC3678746.1"/>
    </source>
</evidence>
<evidence type="ECO:0000256" key="1">
    <source>
        <dbReference type="SAM" id="SignalP"/>
    </source>
</evidence>
<keyword evidence="3" id="KW-1185">Reference proteome</keyword>
<gene>
    <name evidence="2" type="ORF">ACFOMG_01305</name>
</gene>
<dbReference type="Proteomes" id="UP001595722">
    <property type="component" value="Unassembled WGS sequence"/>
</dbReference>
<name>A0ABV7VMI6_9GAMM</name>
<organism evidence="2 3">
    <name type="scientific">Bacterioplanoides pacificum</name>
    <dbReference type="NCBI Taxonomy" id="1171596"/>
    <lineage>
        <taxon>Bacteria</taxon>
        <taxon>Pseudomonadati</taxon>
        <taxon>Pseudomonadota</taxon>
        <taxon>Gammaproteobacteria</taxon>
        <taxon>Oceanospirillales</taxon>
        <taxon>Oceanospirillaceae</taxon>
        <taxon>Bacterioplanoides</taxon>
    </lineage>
</organism>
<protein>
    <submittedName>
        <fullName evidence="2">Phosphate ABC transporter substrate-binding protein</fullName>
    </submittedName>
</protein>
<dbReference type="SUPFAM" id="SSF53850">
    <property type="entry name" value="Periplasmic binding protein-like II"/>
    <property type="match status" value="1"/>
</dbReference>
<keyword evidence="1" id="KW-0732">Signal</keyword>